<sequence>MRLREPTPDDTQISDHFFAHTSIFISAICVRWIVALGKWREQYIKGHQVRVEFPFFSSKYWRIEGDGESQYPFAACNYKHNGHETRPISWSFLSYQTGNTAIMRVQRSKPTQRLNGQIPETQTWKHNHVPVTSSRAHTHNTRDYKSRCREVNSSPRSPQGGPVLAATGNDPELTVTWTEVKRVE</sequence>
<name>A0ACB7I8F5_MANES</name>
<keyword evidence="2" id="KW-1185">Reference proteome</keyword>
<proteinExistence type="predicted"/>
<accession>A0ACB7I8F5</accession>
<organism evidence="1 2">
    <name type="scientific">Manihot esculenta</name>
    <name type="common">Cassava</name>
    <name type="synonym">Jatropha manihot</name>
    <dbReference type="NCBI Taxonomy" id="3983"/>
    <lineage>
        <taxon>Eukaryota</taxon>
        <taxon>Viridiplantae</taxon>
        <taxon>Streptophyta</taxon>
        <taxon>Embryophyta</taxon>
        <taxon>Tracheophyta</taxon>
        <taxon>Spermatophyta</taxon>
        <taxon>Magnoliopsida</taxon>
        <taxon>eudicotyledons</taxon>
        <taxon>Gunneridae</taxon>
        <taxon>Pentapetalae</taxon>
        <taxon>rosids</taxon>
        <taxon>fabids</taxon>
        <taxon>Malpighiales</taxon>
        <taxon>Euphorbiaceae</taxon>
        <taxon>Crotonoideae</taxon>
        <taxon>Manihoteae</taxon>
        <taxon>Manihot</taxon>
    </lineage>
</organism>
<dbReference type="Proteomes" id="UP000091857">
    <property type="component" value="Chromosome 2"/>
</dbReference>
<comment type="caution">
    <text evidence="1">The sequence shown here is derived from an EMBL/GenBank/DDBJ whole genome shotgun (WGS) entry which is preliminary data.</text>
</comment>
<reference evidence="2" key="1">
    <citation type="journal article" date="2016" name="Nat. Biotechnol.">
        <title>Sequencing wild and cultivated cassava and related species reveals extensive interspecific hybridization and genetic diversity.</title>
        <authorList>
            <person name="Bredeson J.V."/>
            <person name="Lyons J.B."/>
            <person name="Prochnik S.E."/>
            <person name="Wu G.A."/>
            <person name="Ha C.M."/>
            <person name="Edsinger-Gonzales E."/>
            <person name="Grimwood J."/>
            <person name="Schmutz J."/>
            <person name="Rabbi I.Y."/>
            <person name="Egesi C."/>
            <person name="Nauluvula P."/>
            <person name="Lebot V."/>
            <person name="Ndunguru J."/>
            <person name="Mkamilo G."/>
            <person name="Bart R.S."/>
            <person name="Setter T.L."/>
            <person name="Gleadow R.M."/>
            <person name="Kulakow P."/>
            <person name="Ferguson M.E."/>
            <person name="Rounsley S."/>
            <person name="Rokhsar D.S."/>
        </authorList>
    </citation>
    <scope>NUCLEOTIDE SEQUENCE [LARGE SCALE GENOMIC DNA]</scope>
    <source>
        <strain evidence="2">cv. AM560-2</strain>
    </source>
</reference>
<evidence type="ECO:0000313" key="1">
    <source>
        <dbReference type="EMBL" id="KAG8660338.1"/>
    </source>
</evidence>
<protein>
    <submittedName>
        <fullName evidence="1">Uncharacterized protein</fullName>
    </submittedName>
</protein>
<gene>
    <name evidence="1" type="ORF">MANES_02G146050v8</name>
</gene>
<evidence type="ECO:0000313" key="2">
    <source>
        <dbReference type="Proteomes" id="UP000091857"/>
    </source>
</evidence>
<dbReference type="EMBL" id="CM004388">
    <property type="protein sequence ID" value="KAG8660338.1"/>
    <property type="molecule type" value="Genomic_DNA"/>
</dbReference>